<gene>
    <name evidence="2" type="ORF">KDW95_03820</name>
</gene>
<evidence type="ECO:0000313" key="2">
    <source>
        <dbReference type="EMBL" id="UTW12814.1"/>
    </source>
</evidence>
<dbReference type="Proteomes" id="UP001058461">
    <property type="component" value="Chromosome"/>
</dbReference>
<dbReference type="InterPro" id="IPR020556">
    <property type="entry name" value="Amidase_CS"/>
</dbReference>
<organism evidence="2 3">
    <name type="scientific">Marinobacterium rhizophilum</name>
    <dbReference type="NCBI Taxonomy" id="420402"/>
    <lineage>
        <taxon>Bacteria</taxon>
        <taxon>Pseudomonadati</taxon>
        <taxon>Pseudomonadota</taxon>
        <taxon>Gammaproteobacteria</taxon>
        <taxon>Oceanospirillales</taxon>
        <taxon>Oceanospirillaceae</taxon>
        <taxon>Marinobacterium</taxon>
    </lineage>
</organism>
<dbReference type="EMBL" id="CP073347">
    <property type="protein sequence ID" value="UTW12814.1"/>
    <property type="molecule type" value="Genomic_DNA"/>
</dbReference>
<feature type="domain" description="Amidase" evidence="1">
    <location>
        <begin position="19"/>
        <end position="390"/>
    </location>
</feature>
<dbReference type="Gene3D" id="3.90.1300.10">
    <property type="entry name" value="Amidase signature (AS) domain"/>
    <property type="match status" value="1"/>
</dbReference>
<evidence type="ECO:0000313" key="3">
    <source>
        <dbReference type="Proteomes" id="UP001058461"/>
    </source>
</evidence>
<protein>
    <submittedName>
        <fullName evidence="2">Glutamyl-tRNA amidotransferase</fullName>
    </submittedName>
</protein>
<name>A0ABY5HNI2_9GAMM</name>
<evidence type="ECO:0000259" key="1">
    <source>
        <dbReference type="Pfam" id="PF01425"/>
    </source>
</evidence>
<proteinExistence type="predicted"/>
<dbReference type="SUPFAM" id="SSF75304">
    <property type="entry name" value="Amidase signature (AS) enzymes"/>
    <property type="match status" value="1"/>
</dbReference>
<reference evidence="2" key="1">
    <citation type="submission" date="2021-04" db="EMBL/GenBank/DDBJ databases">
        <title>Oceanospirillales bacteria with DddD are important DMSP degraders in coastal seawater.</title>
        <authorList>
            <person name="Liu J."/>
        </authorList>
    </citation>
    <scope>NUCLEOTIDE SEQUENCE</scope>
    <source>
        <strain evidence="2">D13-1</strain>
    </source>
</reference>
<dbReference type="PANTHER" id="PTHR46310:SF7">
    <property type="entry name" value="AMIDASE 1"/>
    <property type="match status" value="1"/>
</dbReference>
<keyword evidence="3" id="KW-1185">Reference proteome</keyword>
<dbReference type="PANTHER" id="PTHR46310">
    <property type="entry name" value="AMIDASE 1"/>
    <property type="match status" value="1"/>
</dbReference>
<dbReference type="InterPro" id="IPR023631">
    <property type="entry name" value="Amidase_dom"/>
</dbReference>
<dbReference type="RefSeq" id="WP_255854945.1">
    <property type="nucleotide sequence ID" value="NZ_CP073347.1"/>
</dbReference>
<accession>A0ABY5HNI2</accession>
<dbReference type="InterPro" id="IPR036928">
    <property type="entry name" value="AS_sf"/>
</dbReference>
<sequence length="402" mass="43746">MYDFLSSGAFVETFTLEPYAKGFLSDLTFAVKDNIDISNYKTSYGSPSWSAKHDTPTHNALCVDQLLGYGATCLGKTVSDEFTYSLDGENYFFGTPINPAAPDRIPGGSSSGSASAVACGLVDFAIGTDSAGSLRVPASLCGVYAMRPTTHRVSEAGVLPFVPSTSTVGALASDLGILCKAMKALLSIEETSPEHIQNIYLLEDAFAIADSEVAKAIKCKIKERLSSRDINVTSITLSDILKEPMTLEKLNVDILRPVQTFEFLNTVGNWIDATSPDLSPFFAMKYETVRNFDRKKVNDSLMLSEKMFNRITSFFQKGDLILFPTVPTIAPLKGAFEQMETAMDFYDRTMAITAFSGVGKLPEITIPIAKVDNVPVGLSIAAGFYQDEYLISAVKKLFQENL</sequence>
<dbReference type="PROSITE" id="PS00571">
    <property type="entry name" value="AMIDASES"/>
    <property type="match status" value="1"/>
</dbReference>
<dbReference type="Pfam" id="PF01425">
    <property type="entry name" value="Amidase"/>
    <property type="match status" value="1"/>
</dbReference>